<dbReference type="PANTHER" id="PTHR11552:SF147">
    <property type="entry name" value="CHOLINE DEHYDROGENASE, MITOCHONDRIAL"/>
    <property type="match status" value="1"/>
</dbReference>
<dbReference type="InterPro" id="IPR012132">
    <property type="entry name" value="GMC_OxRdtase"/>
</dbReference>
<keyword evidence="7" id="KW-0732">Signal</keyword>
<sequence>MLELQLILLLVVGCVSRCLGRIFDSVNDLAGLEYDFVIIGGGTAGLVVANRLTENPNFSVLVLEAGVSNEGVLDSTVPFLVNDLLGPNMYDWNYTTTPQPGLNGRSIPYLRAHMLGGCSAHNFMFYTRGPSDDFDRWARLSGDDGWSWDNIFPYFLKNEKWTPPADFHNTTSQFDPAVHSTHGLNPVSLSGFGWPVGPRVMQALQELPDEFPYNQDMNDGLPLGVGCWLQSTIGGGKRSSSASSYLAPFSQRKNLHVLLHAQVTRLVDPSHVDGKLMFSGVEFVQSGFPSRFVAKARKETILSAGAVGTPTILMNSGVGDKVALDPLGIPSLLDLASVGRNLSDHPTFAVTWSVNSTMTLESISENATAFNEALAQWNQTQTGPMVDLGVTHVGWLRLDSDSPIFETFQDPAAGPNTGHIELIFEAGIVRRPAGTVTPQGHFINIGVAVVTPISRGSITLNSSNPLNPPLIDPGFLTSDFDLFVAREGIKRAHKFVTAPVWKDYILAPTVNMENFTTADLDQFIRNSTATINHAVGTAGMSARNAPYGVVDPDLLVKGTRGLSIIDASVLPFVPSAHTQSATFVVAERGADLVKARWT</sequence>
<dbReference type="InterPro" id="IPR007867">
    <property type="entry name" value="GMC_OxRtase_C"/>
</dbReference>
<dbReference type="InterPro" id="IPR000172">
    <property type="entry name" value="GMC_OxRdtase_N"/>
</dbReference>
<protein>
    <submittedName>
        <fullName evidence="9">Alcohol oxidase</fullName>
    </submittedName>
</protein>
<evidence type="ECO:0000256" key="4">
    <source>
        <dbReference type="ARBA" id="ARBA00022827"/>
    </source>
</evidence>
<evidence type="ECO:0000313" key="9">
    <source>
        <dbReference type="EMBL" id="KAJ7036166.1"/>
    </source>
</evidence>
<dbReference type="GO" id="GO:0050660">
    <property type="term" value="F:flavin adenine dinucleotide binding"/>
    <property type="evidence" value="ECO:0007669"/>
    <property type="project" value="InterPro"/>
</dbReference>
<feature type="signal peptide" evidence="7">
    <location>
        <begin position="1"/>
        <end position="20"/>
    </location>
</feature>
<evidence type="ECO:0000256" key="1">
    <source>
        <dbReference type="ARBA" id="ARBA00001974"/>
    </source>
</evidence>
<proteinExistence type="inferred from homology"/>
<comment type="cofactor">
    <cofactor evidence="1 6">
        <name>FAD</name>
        <dbReference type="ChEBI" id="CHEBI:57692"/>
    </cofactor>
</comment>
<reference evidence="9" key="1">
    <citation type="submission" date="2023-03" db="EMBL/GenBank/DDBJ databases">
        <title>Massive genome expansion in bonnet fungi (Mycena s.s.) driven by repeated elements and novel gene families across ecological guilds.</title>
        <authorList>
            <consortium name="Lawrence Berkeley National Laboratory"/>
            <person name="Harder C.B."/>
            <person name="Miyauchi S."/>
            <person name="Viragh M."/>
            <person name="Kuo A."/>
            <person name="Thoen E."/>
            <person name="Andreopoulos B."/>
            <person name="Lu D."/>
            <person name="Skrede I."/>
            <person name="Drula E."/>
            <person name="Henrissat B."/>
            <person name="Morin E."/>
            <person name="Kohler A."/>
            <person name="Barry K."/>
            <person name="LaButti K."/>
            <person name="Morin E."/>
            <person name="Salamov A."/>
            <person name="Lipzen A."/>
            <person name="Mereny Z."/>
            <person name="Hegedus B."/>
            <person name="Baldrian P."/>
            <person name="Stursova M."/>
            <person name="Weitz H."/>
            <person name="Taylor A."/>
            <person name="Grigoriev I.V."/>
            <person name="Nagy L.G."/>
            <person name="Martin F."/>
            <person name="Kauserud H."/>
        </authorList>
    </citation>
    <scope>NUCLEOTIDE SEQUENCE</scope>
    <source>
        <strain evidence="9">CBHHK200</strain>
    </source>
</reference>
<dbReference type="Pfam" id="PF00732">
    <property type="entry name" value="GMC_oxred_N"/>
    <property type="match status" value="1"/>
</dbReference>
<evidence type="ECO:0000256" key="3">
    <source>
        <dbReference type="ARBA" id="ARBA00022630"/>
    </source>
</evidence>
<dbReference type="Gene3D" id="3.30.560.10">
    <property type="entry name" value="Glucose Oxidase, domain 3"/>
    <property type="match status" value="1"/>
</dbReference>
<comment type="caution">
    <text evidence="9">The sequence shown here is derived from an EMBL/GenBank/DDBJ whole genome shotgun (WGS) entry which is preliminary data.</text>
</comment>
<dbReference type="InterPro" id="IPR036188">
    <property type="entry name" value="FAD/NAD-bd_sf"/>
</dbReference>
<feature type="domain" description="Glucose-methanol-choline oxidoreductase N-terminal" evidence="8">
    <location>
        <begin position="305"/>
        <end position="319"/>
    </location>
</feature>
<comment type="similarity">
    <text evidence="2">Belongs to the GMC oxidoreductase family.</text>
</comment>
<feature type="active site" description="Proton acceptor" evidence="5">
    <location>
        <position position="577"/>
    </location>
</feature>
<keyword evidence="10" id="KW-1185">Reference proteome</keyword>
<keyword evidence="3" id="KW-0285">Flavoprotein</keyword>
<dbReference type="SUPFAM" id="SSF54373">
    <property type="entry name" value="FAD-linked reductases, C-terminal domain"/>
    <property type="match status" value="1"/>
</dbReference>
<dbReference type="PIRSF" id="PIRSF000137">
    <property type="entry name" value="Alcohol_oxidase"/>
    <property type="match status" value="1"/>
</dbReference>
<evidence type="ECO:0000256" key="2">
    <source>
        <dbReference type="ARBA" id="ARBA00010790"/>
    </source>
</evidence>
<feature type="chain" id="PRO_5041977960" evidence="7">
    <location>
        <begin position="21"/>
        <end position="598"/>
    </location>
</feature>
<dbReference type="Proteomes" id="UP001218188">
    <property type="component" value="Unassembled WGS sequence"/>
</dbReference>
<dbReference type="EMBL" id="JARJCM010000045">
    <property type="protein sequence ID" value="KAJ7036166.1"/>
    <property type="molecule type" value="Genomic_DNA"/>
</dbReference>
<organism evidence="9 10">
    <name type="scientific">Mycena alexandri</name>
    <dbReference type="NCBI Taxonomy" id="1745969"/>
    <lineage>
        <taxon>Eukaryota</taxon>
        <taxon>Fungi</taxon>
        <taxon>Dikarya</taxon>
        <taxon>Basidiomycota</taxon>
        <taxon>Agaricomycotina</taxon>
        <taxon>Agaricomycetes</taxon>
        <taxon>Agaricomycetidae</taxon>
        <taxon>Agaricales</taxon>
        <taxon>Marasmiineae</taxon>
        <taxon>Mycenaceae</taxon>
        <taxon>Mycena</taxon>
    </lineage>
</organism>
<dbReference type="Pfam" id="PF05199">
    <property type="entry name" value="GMC_oxred_C"/>
    <property type="match status" value="1"/>
</dbReference>
<evidence type="ECO:0000313" key="10">
    <source>
        <dbReference type="Proteomes" id="UP001218188"/>
    </source>
</evidence>
<dbReference type="PROSITE" id="PS00624">
    <property type="entry name" value="GMC_OXRED_2"/>
    <property type="match status" value="1"/>
</dbReference>
<feature type="binding site" evidence="6">
    <location>
        <position position="263"/>
    </location>
    <ligand>
        <name>FAD</name>
        <dbReference type="ChEBI" id="CHEBI:57692"/>
    </ligand>
</feature>
<dbReference type="GO" id="GO:0016614">
    <property type="term" value="F:oxidoreductase activity, acting on CH-OH group of donors"/>
    <property type="evidence" value="ECO:0007669"/>
    <property type="project" value="InterPro"/>
</dbReference>
<evidence type="ECO:0000256" key="5">
    <source>
        <dbReference type="PIRSR" id="PIRSR000137-1"/>
    </source>
</evidence>
<dbReference type="AlphaFoldDB" id="A0AAD6SY26"/>
<name>A0AAD6SY26_9AGAR</name>
<dbReference type="PANTHER" id="PTHR11552">
    <property type="entry name" value="GLUCOSE-METHANOL-CHOLINE GMC OXIDOREDUCTASE"/>
    <property type="match status" value="1"/>
</dbReference>
<gene>
    <name evidence="9" type="ORF">C8F04DRAFT_954162</name>
</gene>
<dbReference type="SUPFAM" id="SSF51905">
    <property type="entry name" value="FAD/NAD(P)-binding domain"/>
    <property type="match status" value="1"/>
</dbReference>
<keyword evidence="4 6" id="KW-0274">FAD</keyword>
<evidence type="ECO:0000259" key="8">
    <source>
        <dbReference type="PROSITE" id="PS00624"/>
    </source>
</evidence>
<dbReference type="Gene3D" id="3.50.50.60">
    <property type="entry name" value="FAD/NAD(P)-binding domain"/>
    <property type="match status" value="1"/>
</dbReference>
<feature type="active site" description="Proton donor" evidence="5">
    <location>
        <position position="533"/>
    </location>
</feature>
<evidence type="ECO:0000256" key="7">
    <source>
        <dbReference type="SAM" id="SignalP"/>
    </source>
</evidence>
<evidence type="ECO:0000256" key="6">
    <source>
        <dbReference type="PIRSR" id="PIRSR000137-2"/>
    </source>
</evidence>
<accession>A0AAD6SY26</accession>